<dbReference type="Pfam" id="PF03745">
    <property type="entry name" value="DUF309"/>
    <property type="match status" value="1"/>
</dbReference>
<dbReference type="InterPro" id="IPR005500">
    <property type="entry name" value="DUF309"/>
</dbReference>
<dbReference type="PANTHER" id="PTHR34796">
    <property type="entry name" value="EXPRESSED PROTEIN"/>
    <property type="match status" value="1"/>
</dbReference>
<dbReference type="OrthoDB" id="270022at2157"/>
<evidence type="ECO:0000313" key="2">
    <source>
        <dbReference type="Proteomes" id="UP000326302"/>
    </source>
</evidence>
<name>A0A5N5U9Y4_9EURY</name>
<dbReference type="RefSeq" id="WP_152120337.1">
    <property type="nucleotide sequence ID" value="NZ_QJOW01000003.1"/>
</dbReference>
<reference evidence="1 2" key="1">
    <citation type="submission" date="2019-10" db="EMBL/GenBank/DDBJ databases">
        <title>Unraveling microbial dark matter from salterns through culturing: the case of the genus Halosegnis.</title>
        <authorList>
            <person name="Duran-Viseras A."/>
            <person name="Andrei A.-S."/>
            <person name="Vera-Gargallo B."/>
            <person name="Ghai R."/>
            <person name="Sanchez-Porro C."/>
            <person name="Ventosa A."/>
        </authorList>
    </citation>
    <scope>NUCLEOTIDE SEQUENCE [LARGE SCALE GENOMIC DNA]</scope>
    <source>
        <strain evidence="1 2">F17-44</strain>
    </source>
</reference>
<organism evidence="1 2">
    <name type="scientific">Halosegnis rubeus</name>
    <dbReference type="NCBI Taxonomy" id="2212850"/>
    <lineage>
        <taxon>Archaea</taxon>
        <taxon>Methanobacteriati</taxon>
        <taxon>Methanobacteriota</taxon>
        <taxon>Stenosarchaea group</taxon>
        <taxon>Halobacteria</taxon>
        <taxon>Halobacteriales</taxon>
        <taxon>Natronomonadaceae</taxon>
        <taxon>Halosegnis</taxon>
    </lineage>
</organism>
<comment type="caution">
    <text evidence="1">The sequence shown here is derived from an EMBL/GenBank/DDBJ whole genome shotgun (WGS) entry which is preliminary data.</text>
</comment>
<accession>A0A5N5U9Y4</accession>
<proteinExistence type="predicted"/>
<dbReference type="Gene3D" id="1.10.3450.10">
    <property type="entry name" value="TTHA0068-like"/>
    <property type="match status" value="1"/>
</dbReference>
<dbReference type="PANTHER" id="PTHR34796:SF1">
    <property type="entry name" value="EXPRESSED PROTEIN"/>
    <property type="match status" value="1"/>
</dbReference>
<sequence>MDVSLVDRLRAGVAVFNAGHYHAAHDAWEPPYREATGDRRDYLQGLIQFAAAAHHVTTGNREGAQGLADSALEYLDGQDGDIDLAPVRAWLTACRDDYDRVEGTRPPDLTYAGQRLDVRDLQYPAIAVAAPLVAEATGYDADLLEAGAEFALADLPGEPSSPFVTLVLDFLHGERRGVIVHRLDQHVTRRQAREDDVAGLFDP</sequence>
<dbReference type="SUPFAM" id="SSF140663">
    <property type="entry name" value="TTHA0068-like"/>
    <property type="match status" value="1"/>
</dbReference>
<gene>
    <name evidence="1" type="ORF">DMP03_08895</name>
</gene>
<protein>
    <submittedName>
        <fullName evidence="1">DUF309 domain-containing protein</fullName>
    </submittedName>
</protein>
<dbReference type="Proteomes" id="UP000326302">
    <property type="component" value="Unassembled WGS sequence"/>
</dbReference>
<dbReference type="AlphaFoldDB" id="A0A5N5U9Y4"/>
<evidence type="ECO:0000313" key="1">
    <source>
        <dbReference type="EMBL" id="KAB7515337.1"/>
    </source>
</evidence>
<dbReference type="EMBL" id="QJOW01000003">
    <property type="protein sequence ID" value="KAB7515337.1"/>
    <property type="molecule type" value="Genomic_DNA"/>
</dbReference>
<dbReference type="InterPro" id="IPR023203">
    <property type="entry name" value="TTHA0068_sf"/>
</dbReference>